<protein>
    <submittedName>
        <fullName evidence="1">Uncharacterized protein</fullName>
    </submittedName>
</protein>
<accession>J9GL16</accession>
<feature type="non-terminal residue" evidence="1">
    <location>
        <position position="1"/>
    </location>
</feature>
<name>J9GL16_9ZZZZ</name>
<dbReference type="EMBL" id="AMCI01000716">
    <property type="protein sequence ID" value="EJX08064.1"/>
    <property type="molecule type" value="Genomic_DNA"/>
</dbReference>
<comment type="caution">
    <text evidence="1">The sequence shown here is derived from an EMBL/GenBank/DDBJ whole genome shotgun (WGS) entry which is preliminary data.</text>
</comment>
<evidence type="ECO:0000313" key="1">
    <source>
        <dbReference type="EMBL" id="EJX08064.1"/>
    </source>
</evidence>
<dbReference type="AlphaFoldDB" id="J9GL16"/>
<organism evidence="1">
    <name type="scientific">gut metagenome</name>
    <dbReference type="NCBI Taxonomy" id="749906"/>
    <lineage>
        <taxon>unclassified sequences</taxon>
        <taxon>metagenomes</taxon>
        <taxon>organismal metagenomes</taxon>
    </lineage>
</organism>
<gene>
    <name evidence="1" type="ORF">EVA_03822</name>
</gene>
<sequence>KIFYQSTLVFPLRQAGNFQSEVTNLKVEQK</sequence>
<proteinExistence type="predicted"/>
<reference evidence="1" key="1">
    <citation type="journal article" date="2012" name="PLoS ONE">
        <title>Gene sets for utilization of primary and secondary nutrition supplies in the distal gut of endangered iberian lynx.</title>
        <authorList>
            <person name="Alcaide M."/>
            <person name="Messina E."/>
            <person name="Richter M."/>
            <person name="Bargiela R."/>
            <person name="Peplies J."/>
            <person name="Huws S.A."/>
            <person name="Newbold C.J."/>
            <person name="Golyshin P.N."/>
            <person name="Simon M.A."/>
            <person name="Lopez G."/>
            <person name="Yakimov M.M."/>
            <person name="Ferrer M."/>
        </authorList>
    </citation>
    <scope>NUCLEOTIDE SEQUENCE</scope>
</reference>